<dbReference type="RefSeq" id="YP_009362566.1">
    <property type="nucleotide sequence ID" value="NC_034620.1"/>
</dbReference>
<evidence type="ECO:0000256" key="1">
    <source>
        <dbReference type="SAM" id="MobiDB-lite"/>
    </source>
</evidence>
<proteinExistence type="predicted"/>
<dbReference type="Proteomes" id="UP000202761">
    <property type="component" value="Segment"/>
</dbReference>
<protein>
    <recommendedName>
        <fullName evidence="2">PHA01746-like domain-containing protein</fullName>
    </recommendedName>
</protein>
<dbReference type="EMBL" id="KY744228">
    <property type="protein sequence ID" value="ARQ96362.1"/>
    <property type="molecule type" value="Genomic_DNA"/>
</dbReference>
<dbReference type="InterPro" id="IPR048991">
    <property type="entry name" value="PHA01746-like_dom"/>
</dbReference>
<dbReference type="Gene3D" id="3.30.720.60">
    <property type="match status" value="1"/>
</dbReference>
<evidence type="ECO:0000313" key="3">
    <source>
        <dbReference type="EMBL" id="ARQ96362.1"/>
    </source>
</evidence>
<feature type="region of interest" description="Disordered" evidence="1">
    <location>
        <begin position="98"/>
        <end position="133"/>
    </location>
</feature>
<feature type="domain" description="PHA01746-like" evidence="2">
    <location>
        <begin position="2"/>
        <end position="133"/>
    </location>
</feature>
<dbReference type="OrthoDB" id="18504at10239"/>
<accession>A0A1X9SJF3</accession>
<feature type="compositionally biased region" description="Acidic residues" evidence="1">
    <location>
        <begin position="102"/>
        <end position="112"/>
    </location>
</feature>
<sequence length="133" mass="15611">MSSLKEIIDELGKQAKENNKIASRILKIKGLKRLVVQLNAIPQDNKVRYSMTIHSQNNFKKQLGITANDSEDLRLIAEFLNKYADLLNEYVKFTPRNNNTVQEEELELEEDTESQKEQKKEKKREKKNVEDEF</sequence>
<organism evidence="3 4">
    <name type="scientific">Sulfolobus islandicus rod-shaped virus 9</name>
    <dbReference type="NCBI Taxonomy" id="1983552"/>
    <lineage>
        <taxon>Viruses</taxon>
        <taxon>Adnaviria</taxon>
        <taxon>Zilligvirae</taxon>
        <taxon>Taleaviricota</taxon>
        <taxon>Tokiviricetes</taxon>
        <taxon>Ligamenvirales</taxon>
        <taxon>Rudiviridae</taxon>
        <taxon>Usarudivirus</taxon>
        <taxon>Usarudivirus aestus</taxon>
        <taxon>Usarudivirus SIRV9</taxon>
    </lineage>
</organism>
<dbReference type="KEGG" id="vg:32878393"/>
<evidence type="ECO:0000313" key="4">
    <source>
        <dbReference type="Proteomes" id="UP000202761"/>
    </source>
</evidence>
<evidence type="ECO:0000259" key="2">
    <source>
        <dbReference type="Pfam" id="PF21017"/>
    </source>
</evidence>
<reference evidence="3 4" key="1">
    <citation type="journal article" date="2017" name="Viruses">
        <title>Differentiation and structure in Sulfolobus islandicus rod-shaped virus populations.</title>
        <authorList>
            <person name="Bautista M.A."/>
            <person name="Black J.A."/>
            <person name="Youngblut N.D."/>
            <person name="Whitaker R.J."/>
        </authorList>
    </citation>
    <scope>NUCLEOTIDE SEQUENCE [LARGE SCALE GENOMIC DNA]</scope>
</reference>
<dbReference type="Pfam" id="PF21017">
    <property type="entry name" value="PHA01746"/>
    <property type="match status" value="1"/>
</dbReference>
<name>A0A1X9SJF3_9VIRU</name>
<keyword evidence="4" id="KW-1185">Reference proteome</keyword>
<dbReference type="GeneID" id="32878393"/>